<feature type="region of interest" description="Disordered" evidence="1">
    <location>
        <begin position="252"/>
        <end position="313"/>
    </location>
</feature>
<evidence type="ECO:0000256" key="1">
    <source>
        <dbReference type="SAM" id="MobiDB-lite"/>
    </source>
</evidence>
<feature type="region of interest" description="Disordered" evidence="1">
    <location>
        <begin position="81"/>
        <end position="100"/>
    </location>
</feature>
<feature type="region of interest" description="Disordered" evidence="1">
    <location>
        <begin position="344"/>
        <end position="436"/>
    </location>
</feature>
<dbReference type="EMBL" id="LNIX01000001">
    <property type="protein sequence ID" value="OXA62294.1"/>
    <property type="molecule type" value="Genomic_DNA"/>
</dbReference>
<feature type="compositionally biased region" description="Low complexity" evidence="1">
    <location>
        <begin position="195"/>
        <end position="208"/>
    </location>
</feature>
<keyword evidence="3" id="KW-1185">Reference proteome</keyword>
<evidence type="ECO:0000313" key="3">
    <source>
        <dbReference type="Proteomes" id="UP000198287"/>
    </source>
</evidence>
<feature type="compositionally biased region" description="Polar residues" evidence="1">
    <location>
        <begin position="180"/>
        <end position="194"/>
    </location>
</feature>
<protein>
    <submittedName>
        <fullName evidence="2">Uncharacterized protein</fullName>
    </submittedName>
</protein>
<feature type="compositionally biased region" description="Low complexity" evidence="1">
    <location>
        <begin position="257"/>
        <end position="293"/>
    </location>
</feature>
<feature type="compositionally biased region" description="Acidic residues" evidence="1">
    <location>
        <begin position="415"/>
        <end position="424"/>
    </location>
</feature>
<evidence type="ECO:0000313" key="2">
    <source>
        <dbReference type="EMBL" id="OXA62294.1"/>
    </source>
</evidence>
<dbReference type="AlphaFoldDB" id="A0A226EYU9"/>
<feature type="compositionally biased region" description="Polar residues" evidence="1">
    <location>
        <begin position="351"/>
        <end position="360"/>
    </location>
</feature>
<name>A0A226EYU9_FOLCA</name>
<dbReference type="Proteomes" id="UP000198287">
    <property type="component" value="Unassembled WGS sequence"/>
</dbReference>
<proteinExistence type="predicted"/>
<organism evidence="2 3">
    <name type="scientific">Folsomia candida</name>
    <name type="common">Springtail</name>
    <dbReference type="NCBI Taxonomy" id="158441"/>
    <lineage>
        <taxon>Eukaryota</taxon>
        <taxon>Metazoa</taxon>
        <taxon>Ecdysozoa</taxon>
        <taxon>Arthropoda</taxon>
        <taxon>Hexapoda</taxon>
        <taxon>Collembola</taxon>
        <taxon>Entomobryomorpha</taxon>
        <taxon>Isotomoidea</taxon>
        <taxon>Isotomidae</taxon>
        <taxon>Proisotominae</taxon>
        <taxon>Folsomia</taxon>
    </lineage>
</organism>
<gene>
    <name evidence="2" type="ORF">Fcan01_02889</name>
</gene>
<feature type="compositionally biased region" description="Low complexity" evidence="1">
    <location>
        <begin position="83"/>
        <end position="100"/>
    </location>
</feature>
<comment type="caution">
    <text evidence="2">The sequence shown here is derived from an EMBL/GenBank/DDBJ whole genome shotgun (WGS) entry which is preliminary data.</text>
</comment>
<accession>A0A226EYU9</accession>
<sequence>MVLIQNMDFENCGIDSGSRNLLDVDQHKNNESIITFSPDRTRFGTVAAGQNHKSRNASIPSDFDLQVTYSATDIKVNQFENQPPSTSFTDLLSSSPSPLHHPLPLSQLNLSSSGRGDVDIINKLSLDLKQDLNLSVSHNQSQQCVRNGNIGGSSGSSMSTSTLTTTTTTPTPTGKGITGIMSTSQCNGTGQGKETTTSISPNSSSTSLVTSTVQLQKKLERKIAQASAIAAAMNSMSPKDESEFGEWNIGTREIPANSNSSPTLKSNSSEQIITNSSSTSTDPSSASKSLSKSKSSKTKNTVKTRYSSAEDRKPACVKFQEDEVEIISKSSRSKVVGGLIPPERLAVPNKSLPTMNNMNNNRRHPSTSGSGGGSSARSGLKTRDEQEHSSHKIKLDEGETPNTGTTSEVKPLVEWDSDDSEEELSFFPTGKPKAKLTDNLSIDNLSLSGEEDDLHLSPPRHMSHQKCPCDPRKWISDHVTKLPKSSNSFPGQDGQCKIT</sequence>
<feature type="compositionally biased region" description="Basic and acidic residues" evidence="1">
    <location>
        <begin position="381"/>
        <end position="397"/>
    </location>
</feature>
<feature type="region of interest" description="Disordered" evidence="1">
    <location>
        <begin position="144"/>
        <end position="208"/>
    </location>
</feature>
<reference evidence="2 3" key="1">
    <citation type="submission" date="2015-12" db="EMBL/GenBank/DDBJ databases">
        <title>The genome of Folsomia candida.</title>
        <authorList>
            <person name="Faddeeva A."/>
            <person name="Derks M.F."/>
            <person name="Anvar Y."/>
            <person name="Smit S."/>
            <person name="Van Straalen N."/>
            <person name="Roelofs D."/>
        </authorList>
    </citation>
    <scope>NUCLEOTIDE SEQUENCE [LARGE SCALE GENOMIC DNA]</scope>
    <source>
        <strain evidence="2 3">VU population</strain>
        <tissue evidence="2">Whole body</tissue>
    </source>
</reference>
<dbReference type="OrthoDB" id="6119141at2759"/>
<feature type="compositionally biased region" description="Low complexity" evidence="1">
    <location>
        <begin position="155"/>
        <end position="179"/>
    </location>
</feature>